<reference evidence="2 3" key="1">
    <citation type="journal article" date="2016" name="Genome Biol. Evol.">
        <title>Gene Family Evolution Reflects Adaptation to Soil Environmental Stressors in the Genome of the Collembolan Orchesella cincta.</title>
        <authorList>
            <person name="Faddeeva-Vakhrusheva A."/>
            <person name="Derks M.F."/>
            <person name="Anvar S.Y."/>
            <person name="Agamennone V."/>
            <person name="Suring W."/>
            <person name="Smit S."/>
            <person name="van Straalen N.M."/>
            <person name="Roelofs D."/>
        </authorList>
    </citation>
    <scope>NUCLEOTIDE SEQUENCE [LARGE SCALE GENOMIC DNA]</scope>
    <source>
        <tissue evidence="2">Mixed pool</tissue>
    </source>
</reference>
<dbReference type="AlphaFoldDB" id="A0A1D2M865"/>
<proteinExistence type="predicted"/>
<dbReference type="GO" id="GO:0016614">
    <property type="term" value="F:oxidoreductase activity, acting on CH-OH group of donors"/>
    <property type="evidence" value="ECO:0007669"/>
    <property type="project" value="InterPro"/>
</dbReference>
<dbReference type="InterPro" id="IPR036188">
    <property type="entry name" value="FAD/NAD-bd_sf"/>
</dbReference>
<keyword evidence="3" id="KW-1185">Reference proteome</keyword>
<comment type="caution">
    <text evidence="2">The sequence shown here is derived from an EMBL/GenBank/DDBJ whole genome shotgun (WGS) entry which is preliminary data.</text>
</comment>
<dbReference type="Pfam" id="PF05199">
    <property type="entry name" value="GMC_oxred_C"/>
    <property type="match status" value="1"/>
</dbReference>
<sequence>MNVMLEGIQTVLRLYENTTTLGGKLVLVYRPGIFLGCEQHDHRSRNYWECVTRTLTGTLYHPSSTCSMGKPGDPGTVGFLIESCRNKRAESSRFLNNAKTCQVSQTKISKPKNQMLHASY</sequence>
<evidence type="ECO:0000313" key="3">
    <source>
        <dbReference type="Proteomes" id="UP000094527"/>
    </source>
</evidence>
<dbReference type="InterPro" id="IPR007867">
    <property type="entry name" value="GMC_OxRtase_C"/>
</dbReference>
<accession>A0A1D2M865</accession>
<dbReference type="OrthoDB" id="269227at2759"/>
<dbReference type="EMBL" id="LJIJ01002849">
    <property type="protein sequence ID" value="ODM89160.1"/>
    <property type="molecule type" value="Genomic_DNA"/>
</dbReference>
<dbReference type="STRING" id="48709.A0A1D2M865"/>
<feature type="domain" description="Glucose-methanol-choline oxidoreductase C-terminal" evidence="1">
    <location>
        <begin position="2"/>
        <end position="76"/>
    </location>
</feature>
<dbReference type="Gene3D" id="3.50.50.60">
    <property type="entry name" value="FAD/NAD(P)-binding domain"/>
    <property type="match status" value="1"/>
</dbReference>
<dbReference type="Proteomes" id="UP000094527">
    <property type="component" value="Unassembled WGS sequence"/>
</dbReference>
<gene>
    <name evidence="2" type="ORF">Ocin01_17522</name>
</gene>
<organism evidence="2 3">
    <name type="scientific">Orchesella cincta</name>
    <name type="common">Springtail</name>
    <name type="synonym">Podura cincta</name>
    <dbReference type="NCBI Taxonomy" id="48709"/>
    <lineage>
        <taxon>Eukaryota</taxon>
        <taxon>Metazoa</taxon>
        <taxon>Ecdysozoa</taxon>
        <taxon>Arthropoda</taxon>
        <taxon>Hexapoda</taxon>
        <taxon>Collembola</taxon>
        <taxon>Entomobryomorpha</taxon>
        <taxon>Entomobryoidea</taxon>
        <taxon>Orchesellidae</taxon>
        <taxon>Orchesellinae</taxon>
        <taxon>Orchesella</taxon>
    </lineage>
</organism>
<protein>
    <submittedName>
        <fullName evidence="2">Glucose dehydrogenase [FAD, quinone]</fullName>
    </submittedName>
</protein>
<evidence type="ECO:0000259" key="1">
    <source>
        <dbReference type="Pfam" id="PF05199"/>
    </source>
</evidence>
<dbReference type="SUPFAM" id="SSF54373">
    <property type="entry name" value="FAD-linked reductases, C-terminal domain"/>
    <property type="match status" value="1"/>
</dbReference>
<evidence type="ECO:0000313" key="2">
    <source>
        <dbReference type="EMBL" id="ODM89160.1"/>
    </source>
</evidence>
<name>A0A1D2M865_ORCCI</name>
<dbReference type="Gene3D" id="3.30.560.10">
    <property type="entry name" value="Glucose Oxidase, domain 3"/>
    <property type="match status" value="1"/>
</dbReference>